<accession>A0A384LPA3</accession>
<evidence type="ECO:0000313" key="4">
    <source>
        <dbReference type="Proteomes" id="UP000078284"/>
    </source>
</evidence>
<dbReference type="Araport" id="AT1G36920"/>
<dbReference type="Proteomes" id="UP000434276">
    <property type="component" value="Unassembled WGS sequence"/>
</dbReference>
<protein>
    <submittedName>
        <fullName evidence="3">Uncharacterized protein</fullName>
    </submittedName>
</protein>
<sequence>MKLRVSLLLKVQQSCLIFSLKILGIHLLMLPYGVNLQKMSTLILNLNHQVPFFLLGSLMKTLLYQGKGTVQSSKFTTKAYIHSPLPEILRFQEALCNEEPRLAITEIKSSKSAHISKQSFHLSERKTIIELMETNQVMTCNILASISLEPKASWFYIGCTLCFTKAKQYFNPKTEEI</sequence>
<dbReference type="ExpressionAtlas" id="A0A384LPA3">
    <property type="expression patterns" value="baseline and differential"/>
</dbReference>
<evidence type="ECO:0000313" key="3">
    <source>
        <dbReference type="EMBL" id="OAP12959.1"/>
    </source>
</evidence>
<gene>
    <name evidence="1" type="ordered locus">At1g36920</name>
    <name evidence="3" type="ordered locus">AXX17_At1g37510</name>
    <name evidence="2" type="ORF">C24_LOCUS3520</name>
</gene>
<dbReference type="AlphaFoldDB" id="A0A384LPA3"/>
<dbReference type="OrthoDB" id="1928343at2759"/>
<evidence type="ECO:0000313" key="1">
    <source>
        <dbReference type="Araport" id="AT1G36920"/>
    </source>
</evidence>
<reference evidence="3" key="2">
    <citation type="submission" date="2016-03" db="EMBL/GenBank/DDBJ databases">
        <title>Full-length assembly of Arabidopsis thaliana Ler reveals the complement of translocations and inversions.</title>
        <authorList>
            <person name="Zapata L."/>
            <person name="Schneeberger K."/>
            <person name="Ossowski S."/>
        </authorList>
    </citation>
    <scope>NUCLEOTIDE SEQUENCE [LARGE SCALE GENOMIC DNA]</scope>
    <source>
        <tissue evidence="3">Leaf</tissue>
    </source>
</reference>
<evidence type="ECO:0000313" key="5">
    <source>
        <dbReference type="Proteomes" id="UP000434276"/>
    </source>
</evidence>
<name>A0A384LPA3_ARATH</name>
<organism evidence="3 4">
    <name type="scientific">Arabidopsis thaliana</name>
    <name type="common">Mouse-ear cress</name>
    <dbReference type="NCBI Taxonomy" id="3702"/>
    <lineage>
        <taxon>Eukaryota</taxon>
        <taxon>Viridiplantae</taxon>
        <taxon>Streptophyta</taxon>
        <taxon>Embryophyta</taxon>
        <taxon>Tracheophyta</taxon>
        <taxon>Spermatophyta</taxon>
        <taxon>Magnoliopsida</taxon>
        <taxon>eudicotyledons</taxon>
        <taxon>Gunneridae</taxon>
        <taxon>Pentapetalae</taxon>
        <taxon>rosids</taxon>
        <taxon>malvids</taxon>
        <taxon>Brassicales</taxon>
        <taxon>Brassicaceae</taxon>
        <taxon>Camelineae</taxon>
        <taxon>Arabidopsis</taxon>
    </lineage>
</organism>
<reference evidence="4" key="1">
    <citation type="journal article" date="2016" name="Proc. Natl. Acad. Sci. U.S.A.">
        <title>Chromosome-level assembly of Arabidopsis thaliana Ler reveals the extent of translocation and inversion polymorphisms.</title>
        <authorList>
            <person name="Zapata L."/>
            <person name="Ding J."/>
            <person name="Willing E.M."/>
            <person name="Hartwig B."/>
            <person name="Bezdan D."/>
            <person name="Jiao W.B."/>
            <person name="Patel V."/>
            <person name="Velikkakam James G."/>
            <person name="Koornneef M."/>
            <person name="Ossowski S."/>
            <person name="Schneeberger K."/>
        </authorList>
    </citation>
    <scope>NUCLEOTIDE SEQUENCE [LARGE SCALE GENOMIC DNA]</scope>
    <source>
        <strain evidence="4">cv. Landsberg erecta</strain>
    </source>
</reference>
<dbReference type="GeneID" id="840600"/>
<dbReference type="KEGG" id="ath:AT1G36920"/>
<dbReference type="Proteomes" id="UP000078284">
    <property type="component" value="Chromosome 1"/>
</dbReference>
<dbReference type="DNASU" id="840600"/>
<dbReference type="EMBL" id="LUHQ01000001">
    <property type="protein sequence ID" value="OAP12959.1"/>
    <property type="molecule type" value="Genomic_DNA"/>
</dbReference>
<reference evidence="2 5" key="3">
    <citation type="submission" date="2019-12" db="EMBL/GenBank/DDBJ databases">
        <authorList>
            <person name="Jiao W.-B."/>
            <person name="Schneeberger K."/>
        </authorList>
    </citation>
    <scope>NUCLEOTIDE SEQUENCE [LARGE SCALE GENOMIC DNA]</scope>
    <source>
        <strain evidence="5">cv. C24</strain>
    </source>
</reference>
<dbReference type="EMBL" id="CACSHJ010000087">
    <property type="protein sequence ID" value="CAA0269894.1"/>
    <property type="molecule type" value="Genomic_DNA"/>
</dbReference>
<evidence type="ECO:0000313" key="2">
    <source>
        <dbReference type="EMBL" id="CAA0269894.1"/>
    </source>
</evidence>
<proteinExistence type="predicted"/>